<gene>
    <name evidence="2" type="ORF">F7D25_14800</name>
</gene>
<proteinExistence type="predicted"/>
<reference evidence="2 3" key="1">
    <citation type="submission" date="2019-09" db="EMBL/GenBank/DDBJ databases">
        <title>Distinct polysaccharide growth profiles of human intestinal Prevotella copri isolates.</title>
        <authorList>
            <person name="Fehlner-Peach H."/>
            <person name="Magnabosco C."/>
            <person name="Raghavan V."/>
            <person name="Scher J.U."/>
            <person name="Tett A."/>
            <person name="Cox L.M."/>
            <person name="Gottsegen C."/>
            <person name="Watters A."/>
            <person name="Wiltshire- Gordon J.D."/>
            <person name="Segata N."/>
            <person name="Bonneau R."/>
            <person name="Littman D.R."/>
        </authorList>
    </citation>
    <scope>NUCLEOTIDE SEQUENCE [LARGE SCALE GENOMIC DNA]</scope>
    <source>
        <strain evidence="3">iAA917</strain>
    </source>
</reference>
<sequence>MQQNIIGRKREIELIENCINSNKPEFIAIYGRRRIGKTYLVKQLLGEKFSFYMTGVYQCSKNEMLAYFSEQLALYSGKKQARPKTWFEAFSQLRAYLSTLLEEREQIIIFIDELPWLDTPKSNFIRALDLFWNGWASDQPNIKFIVCGSATTWMTNKLLGDKGGLHNRVTRKIYLAPFDLNETELFLQSKGIIWTRHQIAECYMIMGGTPFYLNMIDKQYSLPQNIDMLFFAEGAELSNEYEFLFRSLFKDSILYRRIVELLAKKKMGMTREDVMKALHLTSGGKLTEAFNDLISCDFIRKYNSFGNKSNGAMYQLTDLYTLFYLHYIRGKEETDEHLWSNMIDSPSHRAWSGYAFEQLCLHHISQIKKKLGILGVQTNVYSWQQKANKEKGIEGAQIDLILDRRDQIINLCEMKYSLKAYDITPAYLQKLLDRREIFRQASNTSKALHLTFVTAAGLKKNAQEGMIQSEVGLDDLFGEKV</sequence>
<name>A0A6G1VS07_9BACT</name>
<dbReference type="InterPro" id="IPR027417">
    <property type="entry name" value="P-loop_NTPase"/>
</dbReference>
<keyword evidence="2" id="KW-0067">ATP-binding</keyword>
<dbReference type="RefSeq" id="WP_153091154.1">
    <property type="nucleotide sequence ID" value="NZ_VZAH01000154.1"/>
</dbReference>
<dbReference type="Gene3D" id="3.40.50.300">
    <property type="entry name" value="P-loop containing nucleotide triphosphate hydrolases"/>
    <property type="match status" value="1"/>
</dbReference>
<dbReference type="SUPFAM" id="SSF52540">
    <property type="entry name" value="P-loop containing nucleoside triphosphate hydrolases"/>
    <property type="match status" value="1"/>
</dbReference>
<dbReference type="GO" id="GO:0005524">
    <property type="term" value="F:ATP binding"/>
    <property type="evidence" value="ECO:0007669"/>
    <property type="project" value="UniProtKB-KW"/>
</dbReference>
<dbReference type="Proteomes" id="UP000477980">
    <property type="component" value="Unassembled WGS sequence"/>
</dbReference>
<dbReference type="PANTHER" id="PTHR34704">
    <property type="entry name" value="ATPASE"/>
    <property type="match status" value="1"/>
</dbReference>
<organism evidence="2 3">
    <name type="scientific">Segatella copri</name>
    <dbReference type="NCBI Taxonomy" id="165179"/>
    <lineage>
        <taxon>Bacteria</taxon>
        <taxon>Pseudomonadati</taxon>
        <taxon>Bacteroidota</taxon>
        <taxon>Bacteroidia</taxon>
        <taxon>Bacteroidales</taxon>
        <taxon>Prevotellaceae</taxon>
        <taxon>Segatella</taxon>
    </lineage>
</organism>
<keyword evidence="2" id="KW-0547">Nucleotide-binding</keyword>
<dbReference type="Pfam" id="PF01637">
    <property type="entry name" value="ATPase_2"/>
    <property type="match status" value="1"/>
</dbReference>
<protein>
    <submittedName>
        <fullName evidence="2">ATP-binding protein</fullName>
    </submittedName>
</protein>
<evidence type="ECO:0000313" key="2">
    <source>
        <dbReference type="EMBL" id="MQP15638.1"/>
    </source>
</evidence>
<feature type="domain" description="ATPase" evidence="1">
    <location>
        <begin position="8"/>
        <end position="215"/>
    </location>
</feature>
<comment type="caution">
    <text evidence="2">The sequence shown here is derived from an EMBL/GenBank/DDBJ whole genome shotgun (WGS) entry which is preliminary data.</text>
</comment>
<evidence type="ECO:0000313" key="3">
    <source>
        <dbReference type="Proteomes" id="UP000477980"/>
    </source>
</evidence>
<dbReference type="InterPro" id="IPR011579">
    <property type="entry name" value="ATPase_dom"/>
</dbReference>
<dbReference type="EMBL" id="VZAH01000154">
    <property type="protein sequence ID" value="MQP15638.1"/>
    <property type="molecule type" value="Genomic_DNA"/>
</dbReference>
<accession>A0A6G1VS07</accession>
<dbReference type="PANTHER" id="PTHR34704:SF1">
    <property type="entry name" value="ATPASE"/>
    <property type="match status" value="1"/>
</dbReference>
<evidence type="ECO:0000259" key="1">
    <source>
        <dbReference type="Pfam" id="PF01637"/>
    </source>
</evidence>
<dbReference type="AlphaFoldDB" id="A0A6G1VS07"/>
<dbReference type="OrthoDB" id="9813134at2"/>